<protein>
    <submittedName>
        <fullName evidence="3">Uncharacterized protein</fullName>
    </submittedName>
</protein>
<keyword evidence="2" id="KW-1133">Transmembrane helix</keyword>
<evidence type="ECO:0000256" key="2">
    <source>
        <dbReference type="SAM" id="Phobius"/>
    </source>
</evidence>
<keyword evidence="2" id="KW-0472">Membrane</keyword>
<organism evidence="3 4">
    <name type="scientific">Diversispora epigaea</name>
    <dbReference type="NCBI Taxonomy" id="1348612"/>
    <lineage>
        <taxon>Eukaryota</taxon>
        <taxon>Fungi</taxon>
        <taxon>Fungi incertae sedis</taxon>
        <taxon>Mucoromycota</taxon>
        <taxon>Glomeromycotina</taxon>
        <taxon>Glomeromycetes</taxon>
        <taxon>Diversisporales</taxon>
        <taxon>Diversisporaceae</taxon>
        <taxon>Diversispora</taxon>
    </lineage>
</organism>
<evidence type="ECO:0000313" key="4">
    <source>
        <dbReference type="Proteomes" id="UP000266861"/>
    </source>
</evidence>
<evidence type="ECO:0000256" key="1">
    <source>
        <dbReference type="SAM" id="MobiDB-lite"/>
    </source>
</evidence>
<accession>A0A397ILB9</accession>
<keyword evidence="4" id="KW-1185">Reference proteome</keyword>
<sequence length="217" mass="25110">MNLITTLMEPTVIEILEKVQETFNLPTKRKNELKGELSLVLEDINNIHKFCKDENSLKTAQECRIYVIYVYFRCWALNQIVLQQILSMTLLLQIPFALLKLLQIQILRELIVLLQIQFMPLKFLLRLQILLEFIVLPLVPFTLLPTISILAQLQEILTIPATSSSIRSINSATRGVRNDLNNNNKNNNNFNITSLDRRKNSLSSKRGKNEKPIKLIQ</sequence>
<proteinExistence type="predicted"/>
<gene>
    <name evidence="3" type="ORF">Glove_194g147</name>
</gene>
<feature type="region of interest" description="Disordered" evidence="1">
    <location>
        <begin position="198"/>
        <end position="217"/>
    </location>
</feature>
<evidence type="ECO:0000313" key="3">
    <source>
        <dbReference type="EMBL" id="RHZ76685.1"/>
    </source>
</evidence>
<feature type="transmembrane region" description="Helical" evidence="2">
    <location>
        <begin position="123"/>
        <end position="144"/>
    </location>
</feature>
<dbReference type="AlphaFoldDB" id="A0A397ILB9"/>
<keyword evidence="2" id="KW-0812">Transmembrane</keyword>
<name>A0A397ILB9_9GLOM</name>
<reference evidence="3 4" key="1">
    <citation type="submission" date="2018-08" db="EMBL/GenBank/DDBJ databases">
        <title>Genome and evolution of the arbuscular mycorrhizal fungus Diversispora epigaea (formerly Glomus versiforme) and its bacterial endosymbionts.</title>
        <authorList>
            <person name="Sun X."/>
            <person name="Fei Z."/>
            <person name="Harrison M."/>
        </authorList>
    </citation>
    <scope>NUCLEOTIDE SEQUENCE [LARGE SCALE GENOMIC DNA]</scope>
    <source>
        <strain evidence="3 4">IT104</strain>
    </source>
</reference>
<dbReference type="Proteomes" id="UP000266861">
    <property type="component" value="Unassembled WGS sequence"/>
</dbReference>
<dbReference type="EMBL" id="PQFF01000182">
    <property type="protein sequence ID" value="RHZ76685.1"/>
    <property type="molecule type" value="Genomic_DNA"/>
</dbReference>
<feature type="compositionally biased region" description="Basic and acidic residues" evidence="1">
    <location>
        <begin position="207"/>
        <end position="217"/>
    </location>
</feature>
<comment type="caution">
    <text evidence="3">The sequence shown here is derived from an EMBL/GenBank/DDBJ whole genome shotgun (WGS) entry which is preliminary data.</text>
</comment>